<accession>A0A7K3M2W7</accession>
<dbReference type="PANTHER" id="PTHR12526:SF510">
    <property type="entry name" value="D-INOSITOL 3-PHOSPHATE GLYCOSYLTRANSFERASE"/>
    <property type="match status" value="1"/>
</dbReference>
<organism evidence="5 6">
    <name type="scientific">Phytoactinopolyspora mesophila</name>
    <dbReference type="NCBI Taxonomy" id="2650750"/>
    <lineage>
        <taxon>Bacteria</taxon>
        <taxon>Bacillati</taxon>
        <taxon>Actinomycetota</taxon>
        <taxon>Actinomycetes</taxon>
        <taxon>Jiangellales</taxon>
        <taxon>Jiangellaceae</taxon>
        <taxon>Phytoactinopolyspora</taxon>
    </lineage>
</organism>
<keyword evidence="6" id="KW-1185">Reference proteome</keyword>
<protein>
    <submittedName>
        <fullName evidence="5">Glycosyltransferase</fullName>
    </submittedName>
</protein>
<dbReference type="SUPFAM" id="SSF53756">
    <property type="entry name" value="UDP-Glycosyltransferase/glycogen phosphorylase"/>
    <property type="match status" value="1"/>
</dbReference>
<feature type="compositionally biased region" description="Polar residues" evidence="3">
    <location>
        <begin position="353"/>
        <end position="365"/>
    </location>
</feature>
<sequence>MSGTVLLLAPSRGLGGGIERYVSTVEAAFQQRDVRYHRLDLVSADQPLSVIAKLRFVREVSRMARLSNGPLRLVLAHRNLLPVVRAVAWRTTYEGATVIVHGSELWSGRRDSGRRMLRRPDVRVVAASAFSAGTLVRDCHATVLHPGVPAAWYRTLVKAARQSHAGDEINLVTAFRLADWQSKGLGTLLEAISMLDDARVRLTVCGTGPVPADLRAATLPYSWCRLAPDLSDSDLAVQLAGADLFVLCTRTQAGAVASGEGFGLVLLEAQLAGTPVIAPAHGGSDDAFLRDITGVAPVDETPQALSAVLAPLLKDGPRRARMGRAAATWSRTRFEPREYGERIIHALLGATARTPQVDEQSTTAETHGYGRTG</sequence>
<reference evidence="5 6" key="1">
    <citation type="submission" date="2019-11" db="EMBL/GenBank/DDBJ databases">
        <authorList>
            <person name="Li X.-J."/>
            <person name="Feng X.-M."/>
        </authorList>
    </citation>
    <scope>NUCLEOTIDE SEQUENCE [LARGE SCALE GENOMIC DNA]</scope>
    <source>
        <strain evidence="5 6">XMNu-373</strain>
    </source>
</reference>
<evidence type="ECO:0000313" key="6">
    <source>
        <dbReference type="Proteomes" id="UP000460435"/>
    </source>
</evidence>
<proteinExistence type="predicted"/>
<comment type="caution">
    <text evidence="5">The sequence shown here is derived from an EMBL/GenBank/DDBJ whole genome shotgun (WGS) entry which is preliminary data.</text>
</comment>
<dbReference type="EMBL" id="WLZY01000003">
    <property type="protein sequence ID" value="NDL57651.1"/>
    <property type="molecule type" value="Genomic_DNA"/>
</dbReference>
<dbReference type="CDD" id="cd03801">
    <property type="entry name" value="GT4_PimA-like"/>
    <property type="match status" value="1"/>
</dbReference>
<evidence type="ECO:0000259" key="4">
    <source>
        <dbReference type="Pfam" id="PF00534"/>
    </source>
</evidence>
<dbReference type="GO" id="GO:0016757">
    <property type="term" value="F:glycosyltransferase activity"/>
    <property type="evidence" value="ECO:0007669"/>
    <property type="project" value="UniProtKB-KW"/>
</dbReference>
<evidence type="ECO:0000256" key="2">
    <source>
        <dbReference type="ARBA" id="ARBA00022679"/>
    </source>
</evidence>
<dbReference type="Proteomes" id="UP000460435">
    <property type="component" value="Unassembled WGS sequence"/>
</dbReference>
<gene>
    <name evidence="5" type="ORF">F7O44_11255</name>
</gene>
<dbReference type="Pfam" id="PF00534">
    <property type="entry name" value="Glycos_transf_1"/>
    <property type="match status" value="1"/>
</dbReference>
<dbReference type="Gene3D" id="3.40.50.2000">
    <property type="entry name" value="Glycogen Phosphorylase B"/>
    <property type="match status" value="2"/>
</dbReference>
<keyword evidence="1" id="KW-0328">Glycosyltransferase</keyword>
<keyword evidence="2 5" id="KW-0808">Transferase</keyword>
<dbReference type="InterPro" id="IPR001296">
    <property type="entry name" value="Glyco_trans_1"/>
</dbReference>
<evidence type="ECO:0000256" key="1">
    <source>
        <dbReference type="ARBA" id="ARBA00022676"/>
    </source>
</evidence>
<dbReference type="PANTHER" id="PTHR12526">
    <property type="entry name" value="GLYCOSYLTRANSFERASE"/>
    <property type="match status" value="1"/>
</dbReference>
<dbReference type="AlphaFoldDB" id="A0A7K3M2W7"/>
<feature type="region of interest" description="Disordered" evidence="3">
    <location>
        <begin position="353"/>
        <end position="373"/>
    </location>
</feature>
<evidence type="ECO:0000256" key="3">
    <source>
        <dbReference type="SAM" id="MobiDB-lite"/>
    </source>
</evidence>
<evidence type="ECO:0000313" key="5">
    <source>
        <dbReference type="EMBL" id="NDL57651.1"/>
    </source>
</evidence>
<dbReference type="RefSeq" id="WP_162450334.1">
    <property type="nucleotide sequence ID" value="NZ_WLZY01000003.1"/>
</dbReference>
<feature type="domain" description="Glycosyl transferase family 1" evidence="4">
    <location>
        <begin position="180"/>
        <end position="328"/>
    </location>
</feature>
<name>A0A7K3M2W7_9ACTN</name>